<dbReference type="OrthoDB" id="20381at2759"/>
<organism evidence="6 7">
    <name type="scientific">Sphaerosporella brunnea</name>
    <dbReference type="NCBI Taxonomy" id="1250544"/>
    <lineage>
        <taxon>Eukaryota</taxon>
        <taxon>Fungi</taxon>
        <taxon>Dikarya</taxon>
        <taxon>Ascomycota</taxon>
        <taxon>Pezizomycotina</taxon>
        <taxon>Pezizomycetes</taxon>
        <taxon>Pezizales</taxon>
        <taxon>Pyronemataceae</taxon>
        <taxon>Sphaerosporella</taxon>
    </lineage>
</organism>
<dbReference type="GO" id="GO:0016282">
    <property type="term" value="C:eukaryotic 43S preinitiation complex"/>
    <property type="evidence" value="ECO:0007669"/>
    <property type="project" value="UniProtKB-UniRule"/>
</dbReference>
<feature type="region of interest" description="Disordered" evidence="5">
    <location>
        <begin position="139"/>
        <end position="159"/>
    </location>
</feature>
<dbReference type="HAMAP" id="MF_03009">
    <property type="entry name" value="eIF3j"/>
    <property type="match status" value="1"/>
</dbReference>
<dbReference type="Pfam" id="PF08597">
    <property type="entry name" value="eIF3_subunit"/>
    <property type="match status" value="1"/>
</dbReference>
<feature type="compositionally biased region" description="Acidic residues" evidence="5">
    <location>
        <begin position="35"/>
        <end position="54"/>
    </location>
</feature>
<comment type="function">
    <text evidence="4">Component of the eukaryotic translation initiation factor 3 (eIF-3) complex, which is involved in protein synthesis of a specialized repertoire of mRNAs and, together with other initiation factors, stimulates binding of mRNA and methionyl-tRNAi to the 40S ribosome. The eIF-3 complex specifically targets and initiates translation of a subset of mRNAs involved in cell proliferation.</text>
</comment>
<proteinExistence type="inferred from homology"/>
<dbReference type="Gene3D" id="1.10.246.60">
    <property type="entry name" value="Eukaryotic translation initiation factor 3 like domains"/>
    <property type="match status" value="1"/>
</dbReference>
<reference evidence="6 7" key="1">
    <citation type="submission" date="2019-09" db="EMBL/GenBank/DDBJ databases">
        <title>Draft genome of the ectomycorrhizal ascomycete Sphaerosporella brunnea.</title>
        <authorList>
            <consortium name="DOE Joint Genome Institute"/>
            <person name="Benucci G.M."/>
            <person name="Marozzi G."/>
            <person name="Antonielli L."/>
            <person name="Sanchez S."/>
            <person name="Marco P."/>
            <person name="Wang X."/>
            <person name="Falini L.B."/>
            <person name="Barry K."/>
            <person name="Haridas S."/>
            <person name="Lipzen A."/>
            <person name="Labutti K."/>
            <person name="Grigoriev I.V."/>
            <person name="Murat C."/>
            <person name="Martin F."/>
            <person name="Albertini E."/>
            <person name="Donnini D."/>
            <person name="Bonito G."/>
        </authorList>
    </citation>
    <scope>NUCLEOTIDE SEQUENCE [LARGE SCALE GENOMIC DNA]</scope>
    <source>
        <strain evidence="6 7">Sb_GMNB300</strain>
    </source>
</reference>
<dbReference type="InParanoid" id="A0A5J5EHL4"/>
<dbReference type="InterPro" id="IPR013906">
    <property type="entry name" value="eIF3j"/>
</dbReference>
<feature type="region of interest" description="Disordered" evidence="5">
    <location>
        <begin position="232"/>
        <end position="252"/>
    </location>
</feature>
<feature type="compositionally biased region" description="Acidic residues" evidence="5">
    <location>
        <begin position="9"/>
        <end position="21"/>
    </location>
</feature>
<dbReference type="Proteomes" id="UP000326924">
    <property type="component" value="Unassembled WGS sequence"/>
</dbReference>
<feature type="compositionally biased region" description="Basic and acidic residues" evidence="5">
    <location>
        <begin position="99"/>
        <end position="113"/>
    </location>
</feature>
<feature type="compositionally biased region" description="Basic and acidic residues" evidence="5">
    <location>
        <begin position="55"/>
        <end position="89"/>
    </location>
</feature>
<dbReference type="GO" id="GO:0005852">
    <property type="term" value="C:eukaryotic translation initiation factor 3 complex"/>
    <property type="evidence" value="ECO:0007669"/>
    <property type="project" value="UniProtKB-UniRule"/>
</dbReference>
<evidence type="ECO:0000256" key="2">
    <source>
        <dbReference type="ARBA" id="ARBA00022540"/>
    </source>
</evidence>
<name>A0A5J5EHL4_9PEZI</name>
<evidence type="ECO:0000256" key="4">
    <source>
        <dbReference type="HAMAP-Rule" id="MF_03009"/>
    </source>
</evidence>
<dbReference type="AlphaFoldDB" id="A0A5J5EHL4"/>
<feature type="region of interest" description="Disordered" evidence="5">
    <location>
        <begin position="1"/>
        <end position="113"/>
    </location>
</feature>
<evidence type="ECO:0000256" key="3">
    <source>
        <dbReference type="ARBA" id="ARBA00022917"/>
    </source>
</evidence>
<keyword evidence="7" id="KW-1185">Reference proteome</keyword>
<keyword evidence="1 4" id="KW-0963">Cytoplasm</keyword>
<comment type="similarity">
    <text evidence="4">Belongs to the eIF-3 subunit J family.</text>
</comment>
<comment type="caution">
    <text evidence="6">The sequence shown here is derived from an EMBL/GenBank/DDBJ whole genome shotgun (WGS) entry which is preliminary data.</text>
</comment>
<keyword evidence="3 4" id="KW-0648">Protein biosynthesis</keyword>
<dbReference type="PANTHER" id="PTHR21681">
    <property type="entry name" value="EUKARYOTIC TRANSLATION INITIATION FACTOR 3 SUBUNIT J"/>
    <property type="match status" value="1"/>
</dbReference>
<dbReference type="EMBL" id="VXIS01000303">
    <property type="protein sequence ID" value="KAA8894910.1"/>
    <property type="molecule type" value="Genomic_DNA"/>
</dbReference>
<comment type="subcellular location">
    <subcellularLocation>
        <location evidence="4">Cytoplasm</location>
    </subcellularLocation>
</comment>
<evidence type="ECO:0000313" key="7">
    <source>
        <dbReference type="Proteomes" id="UP000326924"/>
    </source>
</evidence>
<protein>
    <recommendedName>
        <fullName evidence="4">Eukaryotic translation initiation factor 3 subunit J</fullName>
        <shortName evidence="4">eIF3j</shortName>
    </recommendedName>
    <alternativeName>
        <fullName evidence="4">Eukaryotic translation initiation factor 3 30 kDa subunit homolog</fullName>
        <shortName evidence="4">eIF-3 30 kDa subunit homolog</shortName>
    </alternativeName>
</protein>
<evidence type="ECO:0000256" key="5">
    <source>
        <dbReference type="SAM" id="MobiDB-lite"/>
    </source>
</evidence>
<evidence type="ECO:0000256" key="1">
    <source>
        <dbReference type="ARBA" id="ARBA00022490"/>
    </source>
</evidence>
<feature type="compositionally biased region" description="Basic and acidic residues" evidence="5">
    <location>
        <begin position="233"/>
        <end position="243"/>
    </location>
</feature>
<sequence>MVPPPKQWDEEEESSEEEEDTPIIVTLAPKKKWDDEEEEEDILDSWDAAEDSEAEREKEAKKKAAAEKAAAEEAANKKSSAERIAEKKAAAAAKAAAEAAEKEKLAEETPAERRARIQAREIEADLKHAEDLFGAVGIGAGAGTSGRSTKPVAIVDPKDPSRSIDLAGLPIFKPTTKSQFDELSDVLVPIIAANTKKPHYNTFMQEFTRALAKEMPSDQIRLVASKITTLANEKQKEEKEAQKGGKKKAGAKKVALSSAGKAADVADTKSYDDVYDDFDDFM</sequence>
<dbReference type="InterPro" id="IPR023194">
    <property type="entry name" value="eIF3-like_dom_sf"/>
</dbReference>
<comment type="subunit">
    <text evidence="4">Component of the eukaryotic translation initiation factor 3 (eIF-3) complex.</text>
</comment>
<dbReference type="FunCoup" id="A0A5J5EHL4">
    <property type="interactions" value="100"/>
</dbReference>
<keyword evidence="2 4" id="KW-0396">Initiation factor</keyword>
<accession>A0A5J5EHL4</accession>
<gene>
    <name evidence="4" type="primary">HCR1</name>
    <name evidence="6" type="ORF">FN846DRAFT_972134</name>
</gene>
<dbReference type="GO" id="GO:0003743">
    <property type="term" value="F:translation initiation factor activity"/>
    <property type="evidence" value="ECO:0007669"/>
    <property type="project" value="UniProtKB-UniRule"/>
</dbReference>
<evidence type="ECO:0000313" key="6">
    <source>
        <dbReference type="EMBL" id="KAA8894910.1"/>
    </source>
</evidence>
<dbReference type="GO" id="GO:0033290">
    <property type="term" value="C:eukaryotic 48S preinitiation complex"/>
    <property type="evidence" value="ECO:0007669"/>
    <property type="project" value="UniProtKB-UniRule"/>
</dbReference>
<dbReference type="PANTHER" id="PTHR21681:SF0">
    <property type="entry name" value="EUKARYOTIC TRANSLATION INITIATION FACTOR 3 SUBUNIT J"/>
    <property type="match status" value="1"/>
</dbReference>
<dbReference type="GO" id="GO:0001732">
    <property type="term" value="P:formation of cytoplasmic translation initiation complex"/>
    <property type="evidence" value="ECO:0007669"/>
    <property type="project" value="UniProtKB-UniRule"/>
</dbReference>